<organism evidence="1">
    <name type="scientific">Rhizophora mucronata</name>
    <name type="common">Asiatic mangrove</name>
    <dbReference type="NCBI Taxonomy" id="61149"/>
    <lineage>
        <taxon>Eukaryota</taxon>
        <taxon>Viridiplantae</taxon>
        <taxon>Streptophyta</taxon>
        <taxon>Embryophyta</taxon>
        <taxon>Tracheophyta</taxon>
        <taxon>Spermatophyta</taxon>
        <taxon>Magnoliopsida</taxon>
        <taxon>eudicotyledons</taxon>
        <taxon>Gunneridae</taxon>
        <taxon>Pentapetalae</taxon>
        <taxon>rosids</taxon>
        <taxon>fabids</taxon>
        <taxon>Malpighiales</taxon>
        <taxon>Rhizophoraceae</taxon>
        <taxon>Rhizophora</taxon>
    </lineage>
</organism>
<dbReference type="EMBL" id="GGEC01072178">
    <property type="protein sequence ID" value="MBX52662.1"/>
    <property type="molecule type" value="Transcribed_RNA"/>
</dbReference>
<reference evidence="1" key="1">
    <citation type="submission" date="2018-02" db="EMBL/GenBank/DDBJ databases">
        <title>Rhizophora mucronata_Transcriptome.</title>
        <authorList>
            <person name="Meera S.P."/>
            <person name="Sreeshan A."/>
            <person name="Augustine A."/>
        </authorList>
    </citation>
    <scope>NUCLEOTIDE SEQUENCE</scope>
    <source>
        <tissue evidence="1">Leaf</tissue>
    </source>
</reference>
<accession>A0A2P2PD60</accession>
<protein>
    <submittedName>
        <fullName evidence="1">Uncharacterized protein</fullName>
    </submittedName>
</protein>
<proteinExistence type="predicted"/>
<dbReference type="AlphaFoldDB" id="A0A2P2PD60"/>
<sequence>MQPLLYLCPRLAFPLARFWTMRWRICWHLNSCP</sequence>
<name>A0A2P2PD60_RHIMU</name>
<evidence type="ECO:0000313" key="1">
    <source>
        <dbReference type="EMBL" id="MBX52662.1"/>
    </source>
</evidence>